<keyword evidence="3" id="KW-1185">Reference proteome</keyword>
<organism evidence="2 3">
    <name type="scientific">Deinococcus ruber</name>
    <dbReference type="NCBI Taxonomy" id="1848197"/>
    <lineage>
        <taxon>Bacteria</taxon>
        <taxon>Thermotogati</taxon>
        <taxon>Deinococcota</taxon>
        <taxon>Deinococci</taxon>
        <taxon>Deinococcales</taxon>
        <taxon>Deinococcaceae</taxon>
        <taxon>Deinococcus</taxon>
    </lineage>
</organism>
<dbReference type="AlphaFoldDB" id="A0A918F5P9"/>
<sequence>MSLWEIEAARAALRRARARERYENTLDRLMASGVDWGKGVDGNVPPSNLPYKEHDRPAREHLQRLFEQSLGAAPPSAQERHKVHDRLMQDIFTD</sequence>
<dbReference type="RefSeq" id="WP_189090865.1">
    <property type="nucleotide sequence ID" value="NZ_BMQL01000013.1"/>
</dbReference>
<evidence type="ECO:0000313" key="2">
    <source>
        <dbReference type="EMBL" id="GGR11393.1"/>
    </source>
</evidence>
<reference evidence="2" key="2">
    <citation type="submission" date="2020-09" db="EMBL/GenBank/DDBJ databases">
        <authorList>
            <person name="Sun Q."/>
            <person name="Ohkuma M."/>
        </authorList>
    </citation>
    <scope>NUCLEOTIDE SEQUENCE</scope>
    <source>
        <strain evidence="2">JCM 31311</strain>
    </source>
</reference>
<dbReference type="Proteomes" id="UP000603865">
    <property type="component" value="Unassembled WGS sequence"/>
</dbReference>
<accession>A0A918F5P9</accession>
<name>A0A918F5P9_9DEIO</name>
<reference evidence="2" key="1">
    <citation type="journal article" date="2014" name="Int. J. Syst. Evol. Microbiol.">
        <title>Complete genome sequence of Corynebacterium casei LMG S-19264T (=DSM 44701T), isolated from a smear-ripened cheese.</title>
        <authorList>
            <consortium name="US DOE Joint Genome Institute (JGI-PGF)"/>
            <person name="Walter F."/>
            <person name="Albersmeier A."/>
            <person name="Kalinowski J."/>
            <person name="Ruckert C."/>
        </authorList>
    </citation>
    <scope>NUCLEOTIDE SEQUENCE</scope>
    <source>
        <strain evidence="2">JCM 31311</strain>
    </source>
</reference>
<comment type="caution">
    <text evidence="2">The sequence shown here is derived from an EMBL/GenBank/DDBJ whole genome shotgun (WGS) entry which is preliminary data.</text>
</comment>
<protein>
    <submittedName>
        <fullName evidence="2">Uncharacterized protein</fullName>
    </submittedName>
</protein>
<dbReference type="EMBL" id="BMQL01000013">
    <property type="protein sequence ID" value="GGR11393.1"/>
    <property type="molecule type" value="Genomic_DNA"/>
</dbReference>
<evidence type="ECO:0000256" key="1">
    <source>
        <dbReference type="SAM" id="MobiDB-lite"/>
    </source>
</evidence>
<feature type="region of interest" description="Disordered" evidence="1">
    <location>
        <begin position="71"/>
        <end position="94"/>
    </location>
</feature>
<proteinExistence type="predicted"/>
<evidence type="ECO:0000313" key="3">
    <source>
        <dbReference type="Proteomes" id="UP000603865"/>
    </source>
</evidence>
<gene>
    <name evidence="2" type="ORF">GCM10008957_25190</name>
</gene>
<feature type="region of interest" description="Disordered" evidence="1">
    <location>
        <begin position="35"/>
        <end position="54"/>
    </location>
</feature>
<feature type="compositionally biased region" description="Basic and acidic residues" evidence="1">
    <location>
        <begin position="78"/>
        <end position="88"/>
    </location>
</feature>